<dbReference type="Pfam" id="PF00588">
    <property type="entry name" value="SpoU_methylase"/>
    <property type="match status" value="1"/>
</dbReference>
<dbReference type="Pfam" id="PF08032">
    <property type="entry name" value="SpoU_sub_bind"/>
    <property type="match status" value="1"/>
</dbReference>
<protein>
    <recommendedName>
        <fullName evidence="9">rRNA methyltransferase 1, mitochondrial</fullName>
    </recommendedName>
</protein>
<sequence>MPSFPGLRLIMSRRASSGTDGTKGVNRPNLIYRKAKITGRSVEELRSSNVPVPKFRGEPVFGVYPVLEAFATGARDFFGLYMKDTVRARSISDERISKILEYARTLGLPVRRLTHSQFDKITDFQLHNGICLDASPLRFIYNVSDTQLTSIYLDNILDPNNLGAIARSALFFGCAQIACAEGRGPSRITPSMSKASCGALECFRVTRVPSFLSYHKALKSAGAVFIATSDAISARKFGKPTIELNELEVDSEQKLVIVLGDEGLGISDEVINNCDIVLSIRSSCRRKSSVNSLNVSVVAGILLHHIASARQKSKK</sequence>
<dbReference type="InterPro" id="IPR029028">
    <property type="entry name" value="Alpha/beta_knot_MTases"/>
</dbReference>
<proteinExistence type="inferred from homology"/>
<dbReference type="CDD" id="cd18105">
    <property type="entry name" value="SpoU-like_MRM1"/>
    <property type="match status" value="1"/>
</dbReference>
<dbReference type="InterPro" id="IPR013123">
    <property type="entry name" value="SpoU_subst-bd"/>
</dbReference>
<dbReference type="Gene3D" id="3.40.1280.10">
    <property type="match status" value="1"/>
</dbReference>
<dbReference type="InterPro" id="IPR029064">
    <property type="entry name" value="Ribosomal_eL30-like_sf"/>
</dbReference>
<dbReference type="Proteomes" id="UP001303046">
    <property type="component" value="Unassembled WGS sequence"/>
</dbReference>
<accession>A0ABR1D3K3</accession>
<evidence type="ECO:0000256" key="3">
    <source>
        <dbReference type="ARBA" id="ARBA00022552"/>
    </source>
</evidence>
<dbReference type="SUPFAM" id="SSF75217">
    <property type="entry name" value="alpha/beta knot"/>
    <property type="match status" value="1"/>
</dbReference>
<keyword evidence="6" id="KW-0949">S-adenosyl-L-methionine</keyword>
<keyword evidence="12" id="KW-1185">Reference proteome</keyword>
<keyword evidence="7" id="KW-0809">Transit peptide</keyword>
<dbReference type="InterPro" id="IPR047261">
    <property type="entry name" value="MRM1_MeTrfase_dom"/>
</dbReference>
<name>A0ABR1D3K3_NECAM</name>
<evidence type="ECO:0000256" key="4">
    <source>
        <dbReference type="ARBA" id="ARBA00022603"/>
    </source>
</evidence>
<comment type="caution">
    <text evidence="11">The sequence shown here is derived from an EMBL/GenBank/DDBJ whole genome shotgun (WGS) entry which is preliminary data.</text>
</comment>
<reference evidence="11 12" key="1">
    <citation type="submission" date="2023-08" db="EMBL/GenBank/DDBJ databases">
        <title>A Necator americanus chromosomal reference genome.</title>
        <authorList>
            <person name="Ilik V."/>
            <person name="Petrzelkova K.J."/>
            <person name="Pardy F."/>
            <person name="Fuh T."/>
            <person name="Niatou-Singa F.S."/>
            <person name="Gouil Q."/>
            <person name="Baker L."/>
            <person name="Ritchie M.E."/>
            <person name="Jex A.R."/>
            <person name="Gazzola D."/>
            <person name="Li H."/>
            <person name="Toshio Fujiwara R."/>
            <person name="Zhan B."/>
            <person name="Aroian R.V."/>
            <person name="Pafco B."/>
            <person name="Schwarz E.M."/>
        </authorList>
    </citation>
    <scope>NUCLEOTIDE SEQUENCE [LARGE SCALE GENOMIC DNA]</scope>
    <source>
        <strain evidence="11 12">Aroian</strain>
        <tissue evidence="11">Whole animal</tissue>
    </source>
</reference>
<keyword evidence="3" id="KW-0698">rRNA processing</keyword>
<evidence type="ECO:0000256" key="8">
    <source>
        <dbReference type="ARBA" id="ARBA00023128"/>
    </source>
</evidence>
<comment type="subcellular location">
    <subcellularLocation>
        <location evidence="1">Mitochondrion</location>
    </subcellularLocation>
</comment>
<dbReference type="PANTHER" id="PTHR46103">
    <property type="entry name" value="RRNA METHYLTRANSFERASE 1, MITOCHONDRIAL"/>
    <property type="match status" value="1"/>
</dbReference>
<evidence type="ECO:0000259" key="10">
    <source>
        <dbReference type="SMART" id="SM00967"/>
    </source>
</evidence>
<dbReference type="PANTHER" id="PTHR46103:SF1">
    <property type="entry name" value="RRNA METHYLTRANSFERASE 1, MITOCHONDRIAL"/>
    <property type="match status" value="1"/>
</dbReference>
<keyword evidence="4" id="KW-0489">Methyltransferase</keyword>
<evidence type="ECO:0000256" key="5">
    <source>
        <dbReference type="ARBA" id="ARBA00022679"/>
    </source>
</evidence>
<evidence type="ECO:0000313" key="12">
    <source>
        <dbReference type="Proteomes" id="UP001303046"/>
    </source>
</evidence>
<gene>
    <name evidence="11" type="primary">Necator_chrIII.g12455</name>
    <name evidence="11" type="ORF">RB195_011689</name>
</gene>
<evidence type="ECO:0000256" key="9">
    <source>
        <dbReference type="ARBA" id="ARBA00034881"/>
    </source>
</evidence>
<dbReference type="Gene3D" id="3.30.1330.30">
    <property type="match status" value="1"/>
</dbReference>
<evidence type="ECO:0000256" key="7">
    <source>
        <dbReference type="ARBA" id="ARBA00022946"/>
    </source>
</evidence>
<evidence type="ECO:0000256" key="6">
    <source>
        <dbReference type="ARBA" id="ARBA00022691"/>
    </source>
</evidence>
<evidence type="ECO:0000256" key="1">
    <source>
        <dbReference type="ARBA" id="ARBA00004173"/>
    </source>
</evidence>
<dbReference type="InterPro" id="IPR001537">
    <property type="entry name" value="SpoU_MeTrfase"/>
</dbReference>
<dbReference type="SMART" id="SM00967">
    <property type="entry name" value="SpoU_sub_bind"/>
    <property type="match status" value="1"/>
</dbReference>
<dbReference type="SUPFAM" id="SSF55315">
    <property type="entry name" value="L30e-like"/>
    <property type="match status" value="1"/>
</dbReference>
<keyword evidence="8" id="KW-0496">Mitochondrion</keyword>
<evidence type="ECO:0000256" key="2">
    <source>
        <dbReference type="ARBA" id="ARBA00007228"/>
    </source>
</evidence>
<dbReference type="InterPro" id="IPR029026">
    <property type="entry name" value="tRNA_m1G_MTases_N"/>
</dbReference>
<comment type="similarity">
    <text evidence="2">Belongs to the class IV-like SAM-binding methyltransferase superfamily. RNA methyltransferase TrmH family.</text>
</comment>
<evidence type="ECO:0000313" key="11">
    <source>
        <dbReference type="EMBL" id="KAK6745127.1"/>
    </source>
</evidence>
<feature type="domain" description="RNA 2-O ribose methyltransferase substrate binding" evidence="10">
    <location>
        <begin position="59"/>
        <end position="140"/>
    </location>
</feature>
<keyword evidence="5" id="KW-0808">Transferase</keyword>
<dbReference type="InterPro" id="IPR047182">
    <property type="entry name" value="MRM1"/>
</dbReference>
<dbReference type="EMBL" id="JAVFWL010000003">
    <property type="protein sequence ID" value="KAK6745127.1"/>
    <property type="molecule type" value="Genomic_DNA"/>
</dbReference>
<organism evidence="11 12">
    <name type="scientific">Necator americanus</name>
    <name type="common">Human hookworm</name>
    <dbReference type="NCBI Taxonomy" id="51031"/>
    <lineage>
        <taxon>Eukaryota</taxon>
        <taxon>Metazoa</taxon>
        <taxon>Ecdysozoa</taxon>
        <taxon>Nematoda</taxon>
        <taxon>Chromadorea</taxon>
        <taxon>Rhabditida</taxon>
        <taxon>Rhabditina</taxon>
        <taxon>Rhabditomorpha</taxon>
        <taxon>Strongyloidea</taxon>
        <taxon>Ancylostomatidae</taxon>
        <taxon>Bunostominae</taxon>
        <taxon>Necator</taxon>
    </lineage>
</organism>